<feature type="compositionally biased region" description="Basic and acidic residues" evidence="1">
    <location>
        <begin position="12"/>
        <end position="38"/>
    </location>
</feature>
<dbReference type="Proteomes" id="UP001396898">
    <property type="component" value="Unassembled WGS sequence"/>
</dbReference>
<name>A0ABR1RV83_9PEZI</name>
<evidence type="ECO:0000256" key="1">
    <source>
        <dbReference type="SAM" id="MobiDB-lite"/>
    </source>
</evidence>
<gene>
    <name evidence="2" type="ORF">PG991_007629</name>
</gene>
<feature type="compositionally biased region" description="Polar residues" evidence="1">
    <location>
        <begin position="1"/>
        <end position="11"/>
    </location>
</feature>
<comment type="caution">
    <text evidence="2">The sequence shown here is derived from an EMBL/GenBank/DDBJ whole genome shotgun (WGS) entry which is preliminary data.</text>
</comment>
<protein>
    <submittedName>
        <fullName evidence="2">Uncharacterized protein</fullName>
    </submittedName>
</protein>
<feature type="region of interest" description="Disordered" evidence="1">
    <location>
        <begin position="1"/>
        <end position="107"/>
    </location>
</feature>
<dbReference type="EMBL" id="JAQQWI010000010">
    <property type="protein sequence ID" value="KAK8018439.1"/>
    <property type="molecule type" value="Genomic_DNA"/>
</dbReference>
<evidence type="ECO:0000313" key="2">
    <source>
        <dbReference type="EMBL" id="KAK8018439.1"/>
    </source>
</evidence>
<sequence>MEGHVQSQKKCTSPERVEKEGRQCLDALRSLEENRSPERLATGEIERKRPQNVTDAPSSTPGNREGIWDDDDSKGNDDWIAQSDEAEKAIESPSGARFYQHDEKVSQ</sequence>
<proteinExistence type="predicted"/>
<organism evidence="2 3">
    <name type="scientific">Apiospora marii</name>
    <dbReference type="NCBI Taxonomy" id="335849"/>
    <lineage>
        <taxon>Eukaryota</taxon>
        <taxon>Fungi</taxon>
        <taxon>Dikarya</taxon>
        <taxon>Ascomycota</taxon>
        <taxon>Pezizomycotina</taxon>
        <taxon>Sordariomycetes</taxon>
        <taxon>Xylariomycetidae</taxon>
        <taxon>Amphisphaeriales</taxon>
        <taxon>Apiosporaceae</taxon>
        <taxon>Apiospora</taxon>
    </lineage>
</organism>
<reference evidence="2 3" key="1">
    <citation type="submission" date="2023-01" db="EMBL/GenBank/DDBJ databases">
        <title>Analysis of 21 Apiospora genomes using comparative genomics revels a genus with tremendous synthesis potential of carbohydrate active enzymes and secondary metabolites.</title>
        <authorList>
            <person name="Sorensen T."/>
        </authorList>
    </citation>
    <scope>NUCLEOTIDE SEQUENCE [LARGE SCALE GENOMIC DNA]</scope>
    <source>
        <strain evidence="2 3">CBS 20057</strain>
    </source>
</reference>
<feature type="compositionally biased region" description="Polar residues" evidence="1">
    <location>
        <begin position="51"/>
        <end position="62"/>
    </location>
</feature>
<accession>A0ABR1RV83</accession>
<evidence type="ECO:0000313" key="3">
    <source>
        <dbReference type="Proteomes" id="UP001396898"/>
    </source>
</evidence>
<keyword evidence="3" id="KW-1185">Reference proteome</keyword>